<dbReference type="GO" id="GO:0008234">
    <property type="term" value="F:cysteine-type peptidase activity"/>
    <property type="evidence" value="ECO:0007669"/>
    <property type="project" value="InterPro"/>
</dbReference>
<gene>
    <name evidence="3" type="ORF">B0H17DRAFT_1212474</name>
</gene>
<dbReference type="GO" id="GO:0006508">
    <property type="term" value="P:proteolysis"/>
    <property type="evidence" value="ECO:0007669"/>
    <property type="project" value="UniProtKB-KW"/>
</dbReference>
<dbReference type="AlphaFoldDB" id="A0AAD7CSF3"/>
<comment type="subcellular location">
    <subcellularLocation>
        <location evidence="1">Nucleus</location>
    </subcellularLocation>
    <subcellularLocation>
        <location evidence="1">Cytoplasm</location>
    </subcellularLocation>
</comment>
<proteinExistence type="inferred from homology"/>
<keyword evidence="1" id="KW-0539">Nucleus</keyword>
<dbReference type="EMBL" id="JARKIE010000257">
    <property type="protein sequence ID" value="KAJ7660600.1"/>
    <property type="molecule type" value="Genomic_DNA"/>
</dbReference>
<keyword evidence="4" id="KW-1185">Reference proteome</keyword>
<protein>
    <recommendedName>
        <fullName evidence="1">Cysteine protease</fullName>
        <ecNumber evidence="1">3.4.22.-</ecNumber>
    </recommendedName>
</protein>
<evidence type="ECO:0000256" key="1">
    <source>
        <dbReference type="RuleBase" id="RU363115"/>
    </source>
</evidence>
<organism evidence="3 4">
    <name type="scientific">Mycena rosella</name>
    <name type="common">Pink bonnet</name>
    <name type="synonym">Agaricus rosellus</name>
    <dbReference type="NCBI Taxonomy" id="1033263"/>
    <lineage>
        <taxon>Eukaryota</taxon>
        <taxon>Fungi</taxon>
        <taxon>Dikarya</taxon>
        <taxon>Basidiomycota</taxon>
        <taxon>Agaricomycotina</taxon>
        <taxon>Agaricomycetes</taxon>
        <taxon>Agaricomycetidae</taxon>
        <taxon>Agaricales</taxon>
        <taxon>Marasmiineae</taxon>
        <taxon>Mycenaceae</taxon>
        <taxon>Mycena</taxon>
    </lineage>
</organism>
<dbReference type="GO" id="GO:0005634">
    <property type="term" value="C:nucleus"/>
    <property type="evidence" value="ECO:0007669"/>
    <property type="project" value="UniProtKB-SubCell"/>
</dbReference>
<sequence>MRPEFVRAGSMSPELVCAPARVGSMSPNSAQQQGRGHTPMIEDELVCNPAPAPSTASHSDVPSHVLSPAEEAHFSRAYSKTELQTFHCERVRKMLLSGLDPSMLLGFTENW</sequence>
<dbReference type="GO" id="GO:0019786">
    <property type="term" value="F:protein-phosphatidylethanolamide deconjugating activity"/>
    <property type="evidence" value="ECO:0007669"/>
    <property type="project" value="InterPro"/>
</dbReference>
<keyword evidence="1" id="KW-0378">Hydrolase</keyword>
<dbReference type="Pfam" id="PF03416">
    <property type="entry name" value="Peptidase_C54"/>
    <property type="match status" value="1"/>
</dbReference>
<evidence type="ECO:0000313" key="3">
    <source>
        <dbReference type="EMBL" id="KAJ7660600.1"/>
    </source>
</evidence>
<feature type="domain" description="Peptidase C54 catalytic" evidence="2">
    <location>
        <begin position="75"/>
        <end position="108"/>
    </location>
</feature>
<name>A0AAD7CSF3_MYCRO</name>
<comment type="similarity">
    <text evidence="1">Belongs to the peptidase C54 family.</text>
</comment>
<dbReference type="Proteomes" id="UP001221757">
    <property type="component" value="Unassembled WGS sequence"/>
</dbReference>
<keyword evidence="1" id="KW-0645">Protease</keyword>
<dbReference type="GO" id="GO:0005737">
    <property type="term" value="C:cytoplasm"/>
    <property type="evidence" value="ECO:0007669"/>
    <property type="project" value="UniProtKB-SubCell"/>
</dbReference>
<keyword evidence="1" id="KW-0963">Cytoplasm</keyword>
<comment type="function">
    <text evidence="1">Required for selective autophagic degradation of the nucleus (nucleophagy) as well as for mitophagy which contributes to regulate mitochondrial quantity and quality by eliminating the mitochondria to a basal level to fulfill cellular energy requirements and preventing excess ROS production.</text>
</comment>
<dbReference type="EC" id="3.4.22.-" evidence="1"/>
<reference evidence="3" key="1">
    <citation type="submission" date="2023-03" db="EMBL/GenBank/DDBJ databases">
        <title>Massive genome expansion in bonnet fungi (Mycena s.s.) driven by repeated elements and novel gene families across ecological guilds.</title>
        <authorList>
            <consortium name="Lawrence Berkeley National Laboratory"/>
            <person name="Harder C.B."/>
            <person name="Miyauchi S."/>
            <person name="Viragh M."/>
            <person name="Kuo A."/>
            <person name="Thoen E."/>
            <person name="Andreopoulos B."/>
            <person name="Lu D."/>
            <person name="Skrede I."/>
            <person name="Drula E."/>
            <person name="Henrissat B."/>
            <person name="Morin E."/>
            <person name="Kohler A."/>
            <person name="Barry K."/>
            <person name="LaButti K."/>
            <person name="Morin E."/>
            <person name="Salamov A."/>
            <person name="Lipzen A."/>
            <person name="Mereny Z."/>
            <person name="Hegedus B."/>
            <person name="Baldrian P."/>
            <person name="Stursova M."/>
            <person name="Weitz H."/>
            <person name="Taylor A."/>
            <person name="Grigoriev I.V."/>
            <person name="Nagy L.G."/>
            <person name="Martin F."/>
            <person name="Kauserud H."/>
        </authorList>
    </citation>
    <scope>NUCLEOTIDE SEQUENCE</scope>
    <source>
        <strain evidence="3">CBHHK067</strain>
    </source>
</reference>
<accession>A0AAD7CSF3</accession>
<dbReference type="InterPro" id="IPR046792">
    <property type="entry name" value="Peptidase_C54_cat"/>
</dbReference>
<evidence type="ECO:0000313" key="4">
    <source>
        <dbReference type="Proteomes" id="UP001221757"/>
    </source>
</evidence>
<evidence type="ECO:0000259" key="2">
    <source>
        <dbReference type="Pfam" id="PF03416"/>
    </source>
</evidence>
<comment type="caution">
    <text evidence="3">The sequence shown here is derived from an EMBL/GenBank/DDBJ whole genome shotgun (WGS) entry which is preliminary data.</text>
</comment>